<comment type="caution">
    <text evidence="1">The sequence shown here is derived from an EMBL/GenBank/DDBJ whole genome shotgun (WGS) entry which is preliminary data.</text>
</comment>
<name>A0AAD7DDJ2_MYCRO</name>
<dbReference type="Proteomes" id="UP001221757">
    <property type="component" value="Unassembled WGS sequence"/>
</dbReference>
<proteinExistence type="predicted"/>
<organism evidence="1 2">
    <name type="scientific">Mycena rosella</name>
    <name type="common">Pink bonnet</name>
    <name type="synonym">Agaricus rosellus</name>
    <dbReference type="NCBI Taxonomy" id="1033263"/>
    <lineage>
        <taxon>Eukaryota</taxon>
        <taxon>Fungi</taxon>
        <taxon>Dikarya</taxon>
        <taxon>Basidiomycota</taxon>
        <taxon>Agaricomycotina</taxon>
        <taxon>Agaricomycetes</taxon>
        <taxon>Agaricomycetidae</taxon>
        <taxon>Agaricales</taxon>
        <taxon>Marasmiineae</taxon>
        <taxon>Mycenaceae</taxon>
        <taxon>Mycena</taxon>
    </lineage>
</organism>
<dbReference type="AlphaFoldDB" id="A0AAD7DDJ2"/>
<protein>
    <submittedName>
        <fullName evidence="1">Uncharacterized protein</fullName>
    </submittedName>
</protein>
<evidence type="ECO:0000313" key="1">
    <source>
        <dbReference type="EMBL" id="KAJ7688759.1"/>
    </source>
</evidence>
<keyword evidence="2" id="KW-1185">Reference proteome</keyword>
<gene>
    <name evidence="1" type="ORF">B0H17DRAFT_1068019</name>
</gene>
<dbReference type="EMBL" id="JARKIE010000077">
    <property type="protein sequence ID" value="KAJ7688759.1"/>
    <property type="molecule type" value="Genomic_DNA"/>
</dbReference>
<evidence type="ECO:0000313" key="2">
    <source>
        <dbReference type="Proteomes" id="UP001221757"/>
    </source>
</evidence>
<reference evidence="1" key="1">
    <citation type="submission" date="2023-03" db="EMBL/GenBank/DDBJ databases">
        <title>Massive genome expansion in bonnet fungi (Mycena s.s.) driven by repeated elements and novel gene families across ecological guilds.</title>
        <authorList>
            <consortium name="Lawrence Berkeley National Laboratory"/>
            <person name="Harder C.B."/>
            <person name="Miyauchi S."/>
            <person name="Viragh M."/>
            <person name="Kuo A."/>
            <person name="Thoen E."/>
            <person name="Andreopoulos B."/>
            <person name="Lu D."/>
            <person name="Skrede I."/>
            <person name="Drula E."/>
            <person name="Henrissat B."/>
            <person name="Morin E."/>
            <person name="Kohler A."/>
            <person name="Barry K."/>
            <person name="LaButti K."/>
            <person name="Morin E."/>
            <person name="Salamov A."/>
            <person name="Lipzen A."/>
            <person name="Mereny Z."/>
            <person name="Hegedus B."/>
            <person name="Baldrian P."/>
            <person name="Stursova M."/>
            <person name="Weitz H."/>
            <person name="Taylor A."/>
            <person name="Grigoriev I.V."/>
            <person name="Nagy L.G."/>
            <person name="Martin F."/>
            <person name="Kauserud H."/>
        </authorList>
    </citation>
    <scope>NUCLEOTIDE SEQUENCE</scope>
    <source>
        <strain evidence="1">CBHHK067</strain>
    </source>
</reference>
<sequence>MLVSAVVKSGVSCALTAKPGIFFGALISSHRCVGSCSGRSVGTSSGQRYCSGGARRNFIDLQPRAAKTRVL</sequence>
<accession>A0AAD7DDJ2</accession>